<dbReference type="AlphaFoldDB" id="C8PFP8"/>
<gene>
    <name evidence="1" type="ORF">CAMGR0001_0691</name>
</gene>
<organism evidence="1 2">
    <name type="scientific">Campylobacter gracilis RM3268</name>
    <dbReference type="NCBI Taxonomy" id="553220"/>
    <lineage>
        <taxon>Bacteria</taxon>
        <taxon>Pseudomonadati</taxon>
        <taxon>Campylobacterota</taxon>
        <taxon>Epsilonproteobacteria</taxon>
        <taxon>Campylobacterales</taxon>
        <taxon>Campylobacteraceae</taxon>
        <taxon>Campylobacter</taxon>
    </lineage>
</organism>
<comment type="caution">
    <text evidence="1">The sequence shown here is derived from an EMBL/GenBank/DDBJ whole genome shotgun (WGS) entry which is preliminary data.</text>
</comment>
<dbReference type="Proteomes" id="UP000005709">
    <property type="component" value="Unassembled WGS sequence"/>
</dbReference>
<protein>
    <submittedName>
        <fullName evidence="1">Uncharacterized protein</fullName>
    </submittedName>
</protein>
<dbReference type="EMBL" id="ACYG01000017">
    <property type="protein sequence ID" value="EEV18360.1"/>
    <property type="molecule type" value="Genomic_DNA"/>
</dbReference>
<proteinExistence type="predicted"/>
<name>C8PFP8_9BACT</name>
<keyword evidence="2" id="KW-1185">Reference proteome</keyword>
<evidence type="ECO:0000313" key="1">
    <source>
        <dbReference type="EMBL" id="EEV18360.1"/>
    </source>
</evidence>
<reference evidence="1 2" key="1">
    <citation type="submission" date="2009-07" db="EMBL/GenBank/DDBJ databases">
        <authorList>
            <person name="Madupu R."/>
            <person name="Sebastian Y."/>
            <person name="Durkin A.S."/>
            <person name="Torralba M."/>
            <person name="Methe B."/>
            <person name="Sutton G.G."/>
            <person name="Strausberg R.L."/>
            <person name="Nelson K.E."/>
        </authorList>
    </citation>
    <scope>NUCLEOTIDE SEQUENCE [LARGE SCALE GENOMIC DNA]</scope>
    <source>
        <strain evidence="1 2">RM3268</strain>
    </source>
</reference>
<evidence type="ECO:0000313" key="2">
    <source>
        <dbReference type="Proteomes" id="UP000005709"/>
    </source>
</evidence>
<accession>C8PFP8</accession>
<sequence>MRKIRIYGAVRKYAAIYRGGARAYVAAYLAQRSVVKG</sequence>